<proteinExistence type="predicted"/>
<dbReference type="Proteomes" id="UP000474777">
    <property type="component" value="Unassembled WGS sequence"/>
</dbReference>
<dbReference type="PROSITE" id="PS51257">
    <property type="entry name" value="PROKAR_LIPOPROTEIN"/>
    <property type="match status" value="1"/>
</dbReference>
<dbReference type="InterPro" id="IPR007298">
    <property type="entry name" value="Cu-R_lipoprotein_NlpE"/>
</dbReference>
<evidence type="ECO:0008006" key="3">
    <source>
        <dbReference type="Google" id="ProtNLM"/>
    </source>
</evidence>
<dbReference type="Gene3D" id="2.40.128.640">
    <property type="match status" value="1"/>
</dbReference>
<accession>A0A6B3LV07</accession>
<evidence type="ECO:0000313" key="2">
    <source>
        <dbReference type="Proteomes" id="UP000474777"/>
    </source>
</evidence>
<reference evidence="1 2" key="1">
    <citation type="submission" date="2020-02" db="EMBL/GenBank/DDBJ databases">
        <authorList>
            <person name="Kim M.K."/>
        </authorList>
    </citation>
    <scope>NUCLEOTIDE SEQUENCE [LARGE SCALE GENOMIC DNA]</scope>
    <source>
        <strain evidence="1 2">BT327</strain>
    </source>
</reference>
<organism evidence="1 2">
    <name type="scientific">Pontibacter burrus</name>
    <dbReference type="NCBI Taxonomy" id="2704466"/>
    <lineage>
        <taxon>Bacteria</taxon>
        <taxon>Pseudomonadati</taxon>
        <taxon>Bacteroidota</taxon>
        <taxon>Cytophagia</taxon>
        <taxon>Cytophagales</taxon>
        <taxon>Hymenobacteraceae</taxon>
        <taxon>Pontibacter</taxon>
    </lineage>
</organism>
<dbReference type="Pfam" id="PF04170">
    <property type="entry name" value="NlpE"/>
    <property type="match status" value="1"/>
</dbReference>
<name>A0A6B3LV07_9BACT</name>
<gene>
    <name evidence="1" type="ORF">GXP69_06430</name>
</gene>
<keyword evidence="2" id="KW-1185">Reference proteome</keyword>
<comment type="caution">
    <text evidence="1">The sequence shown here is derived from an EMBL/GenBank/DDBJ whole genome shotgun (WGS) entry which is preliminary data.</text>
</comment>
<dbReference type="RefSeq" id="WP_163913572.1">
    <property type="nucleotide sequence ID" value="NZ_JAAGWD010000002.1"/>
</dbReference>
<sequence length="264" mass="29324">MKSVFTIGVLGLLLGISACTTSDIRTEPVDVTVGEDRLTSSLIGTWRGVIPCADCPGINYNLSLKNDNTFEETMIYQERDVTPYTRSGTWQIRNGILQLSGAAADTSQTQFDMSVGGELHLLDREGKRITTNLADHYVLRRDLKFEEDSPGLWDEKRRLGIDFVATGNEPGWALEIDLEKGMYFRTLPTETIVLDTPVSDPEVRGRTTIYRGNSEGNELTVEFTEQDCKDTMSGKVSPYSVRVTAKGIQFNGCGIHLGQKNSER</sequence>
<dbReference type="AlphaFoldDB" id="A0A6B3LV07"/>
<protein>
    <recommendedName>
        <fullName evidence="3">Copper resistance protein NlpE</fullName>
    </recommendedName>
</protein>
<dbReference type="EMBL" id="JAAGWD010000002">
    <property type="protein sequence ID" value="NEM97324.1"/>
    <property type="molecule type" value="Genomic_DNA"/>
</dbReference>
<evidence type="ECO:0000313" key="1">
    <source>
        <dbReference type="EMBL" id="NEM97324.1"/>
    </source>
</evidence>